<evidence type="ECO:0000313" key="3">
    <source>
        <dbReference type="Proteomes" id="UP000321181"/>
    </source>
</evidence>
<dbReference type="GO" id="GO:0016757">
    <property type="term" value="F:glycosyltransferase activity"/>
    <property type="evidence" value="ECO:0007669"/>
    <property type="project" value="UniProtKB-ARBA"/>
</dbReference>
<sequence>MAALAAGVPQVVMPLFSVDQRINAEHVAAAGAGVHLAGGPAAVEALPDAVATLLAGSSHRAAARAVAQEMASLAPVADAVTLLERLALA</sequence>
<dbReference type="Pfam" id="PF06722">
    <property type="entry name" value="EryCIII-like_C"/>
    <property type="match status" value="1"/>
</dbReference>
<keyword evidence="3" id="KW-1185">Reference proteome</keyword>
<evidence type="ECO:0000313" key="2">
    <source>
        <dbReference type="EMBL" id="GEO33837.1"/>
    </source>
</evidence>
<organism evidence="2 3">
    <name type="scientific">Cellulomonas aerilata</name>
    <dbReference type="NCBI Taxonomy" id="515326"/>
    <lineage>
        <taxon>Bacteria</taxon>
        <taxon>Bacillati</taxon>
        <taxon>Actinomycetota</taxon>
        <taxon>Actinomycetes</taxon>
        <taxon>Micrococcales</taxon>
        <taxon>Cellulomonadaceae</taxon>
        <taxon>Cellulomonas</taxon>
    </lineage>
</organism>
<dbReference type="Gene3D" id="3.40.50.2000">
    <property type="entry name" value="Glycogen Phosphorylase B"/>
    <property type="match status" value="1"/>
</dbReference>
<name>A0A512DBQ8_9CELL</name>
<evidence type="ECO:0000259" key="1">
    <source>
        <dbReference type="Pfam" id="PF06722"/>
    </source>
</evidence>
<gene>
    <name evidence="2" type="ORF">CAE01nite_15620</name>
</gene>
<comment type="caution">
    <text evidence="2">The sequence shown here is derived from an EMBL/GenBank/DDBJ whole genome shotgun (WGS) entry which is preliminary data.</text>
</comment>
<accession>A0A512DBQ8</accession>
<dbReference type="EMBL" id="BJYY01000012">
    <property type="protein sequence ID" value="GEO33837.1"/>
    <property type="molecule type" value="Genomic_DNA"/>
</dbReference>
<reference evidence="2 3" key="1">
    <citation type="submission" date="2019-07" db="EMBL/GenBank/DDBJ databases">
        <title>Whole genome shotgun sequence of Cellulomonas aerilata NBRC 106308.</title>
        <authorList>
            <person name="Hosoyama A."/>
            <person name="Uohara A."/>
            <person name="Ohji S."/>
            <person name="Ichikawa N."/>
        </authorList>
    </citation>
    <scope>NUCLEOTIDE SEQUENCE [LARGE SCALE GENOMIC DNA]</scope>
    <source>
        <strain evidence="2 3">NBRC 106308</strain>
    </source>
</reference>
<dbReference type="Proteomes" id="UP000321181">
    <property type="component" value="Unassembled WGS sequence"/>
</dbReference>
<dbReference type="InterPro" id="IPR010610">
    <property type="entry name" value="EryCIII-like_C"/>
</dbReference>
<dbReference type="AlphaFoldDB" id="A0A512DBQ8"/>
<dbReference type="SUPFAM" id="SSF53756">
    <property type="entry name" value="UDP-Glycosyltransferase/glycogen phosphorylase"/>
    <property type="match status" value="1"/>
</dbReference>
<proteinExistence type="predicted"/>
<feature type="domain" description="Erythromycin biosynthesis protein CIII-like C-terminal" evidence="1">
    <location>
        <begin position="1"/>
        <end position="76"/>
    </location>
</feature>
<protein>
    <recommendedName>
        <fullName evidence="1">Erythromycin biosynthesis protein CIII-like C-terminal domain-containing protein</fullName>
    </recommendedName>
</protein>